<reference evidence="5 6" key="1">
    <citation type="submission" date="2021-01" db="EMBL/GenBank/DDBJ databases">
        <title>Whole genome shotgun sequence of Catellatospora citrea NBRC 14495.</title>
        <authorList>
            <person name="Komaki H."/>
            <person name="Tamura T."/>
        </authorList>
    </citation>
    <scope>NUCLEOTIDE SEQUENCE [LARGE SCALE GENOMIC DNA]</scope>
    <source>
        <strain evidence="5 6">NBRC 14495</strain>
    </source>
</reference>
<accession>A0A8J3KG93</accession>
<organism evidence="5 6">
    <name type="scientific">Catellatospora citrea</name>
    <dbReference type="NCBI Taxonomy" id="53366"/>
    <lineage>
        <taxon>Bacteria</taxon>
        <taxon>Bacillati</taxon>
        <taxon>Actinomycetota</taxon>
        <taxon>Actinomycetes</taxon>
        <taxon>Micromonosporales</taxon>
        <taxon>Micromonosporaceae</taxon>
        <taxon>Catellatospora</taxon>
    </lineage>
</organism>
<feature type="active site" description="Proton acceptor" evidence="2">
    <location>
        <position position="200"/>
    </location>
</feature>
<dbReference type="AlphaFoldDB" id="A0A8J3KG93"/>
<dbReference type="InterPro" id="IPR015424">
    <property type="entry name" value="PyrdxlP-dep_Trfase"/>
</dbReference>
<dbReference type="Pfam" id="PF01041">
    <property type="entry name" value="DegT_DnrJ_EryC1"/>
    <property type="match status" value="1"/>
</dbReference>
<dbReference type="GO" id="GO:0000271">
    <property type="term" value="P:polysaccharide biosynthetic process"/>
    <property type="evidence" value="ECO:0007669"/>
    <property type="project" value="TreeGrafter"/>
</dbReference>
<feature type="modified residue" description="N6-(pyridoxal phosphate)lysine" evidence="3">
    <location>
        <position position="200"/>
    </location>
</feature>
<dbReference type="PIRSF" id="PIRSF000390">
    <property type="entry name" value="PLP_StrS"/>
    <property type="match status" value="1"/>
</dbReference>
<keyword evidence="3 4" id="KW-0663">Pyridoxal phosphate</keyword>
<evidence type="ECO:0008006" key="7">
    <source>
        <dbReference type="Google" id="ProtNLM"/>
    </source>
</evidence>
<dbReference type="PANTHER" id="PTHR30244:SF34">
    <property type="entry name" value="DTDP-4-AMINO-4,6-DIDEOXYGALACTOSE TRANSAMINASE"/>
    <property type="match status" value="1"/>
</dbReference>
<evidence type="ECO:0000313" key="5">
    <source>
        <dbReference type="EMBL" id="GIG00140.1"/>
    </source>
</evidence>
<comment type="caution">
    <text evidence="5">The sequence shown here is derived from an EMBL/GenBank/DDBJ whole genome shotgun (WGS) entry which is preliminary data.</text>
</comment>
<name>A0A8J3KG93_9ACTN</name>
<gene>
    <name evidence="5" type="ORF">Cci01nite_52330</name>
</gene>
<dbReference type="GO" id="GO:0030170">
    <property type="term" value="F:pyridoxal phosphate binding"/>
    <property type="evidence" value="ECO:0007669"/>
    <property type="project" value="TreeGrafter"/>
</dbReference>
<dbReference type="RefSeq" id="WP_120314705.1">
    <property type="nucleotide sequence ID" value="NZ_BONH01000025.1"/>
</dbReference>
<comment type="cofactor">
    <cofactor evidence="1">
        <name>pyridoxal 5'-phosphate</name>
        <dbReference type="ChEBI" id="CHEBI:597326"/>
    </cofactor>
</comment>
<keyword evidence="6" id="KW-1185">Reference proteome</keyword>
<sequence>MIVEKLAIHGGKPVLEPGMGVFEWPVTTLSMQAAVIQQLATTLSIRDRSGVFREFEDAFAQYHARRYSLLSNSGTSAIMSMFEGIQIGPGDQVIAPAYGFHASVSPAVYMGADVVFADIDEQGGLSAEWAMSLVGENTKAIVVSHLWGLPTTETFAIAEQCARKGIYLFEDCSHAHGATLHGSLVGSIGTAAAWSLQGQKIVSGGEGGILLTDDESIFERAVLQGHYNRRTRDEISRSSPLWNYHETGLGLKLRAHPLAIAIALEQFGHLDAFLHQKRLFAQLVVEGLREYEFLRLPDIDGMIPSWYALPLRFDARAAGRLTREDFVAALRAEGLSEVDVPAATGVIADLPLFSAPEKVLGRRRVTGRPASTPSNLPVARAYAAEIIKIPVWAFAQDEAVVQAYVVGIRKVADHVARWGSL</sequence>
<dbReference type="Gene3D" id="3.40.640.10">
    <property type="entry name" value="Type I PLP-dependent aspartate aminotransferase-like (Major domain)"/>
    <property type="match status" value="1"/>
</dbReference>
<dbReference type="GO" id="GO:0008483">
    <property type="term" value="F:transaminase activity"/>
    <property type="evidence" value="ECO:0007669"/>
    <property type="project" value="TreeGrafter"/>
</dbReference>
<protein>
    <recommendedName>
        <fullName evidence="7">dTDP-4-amino-4,6-dideoxygalactose transaminase</fullName>
    </recommendedName>
</protein>
<dbReference type="InterPro" id="IPR015421">
    <property type="entry name" value="PyrdxlP-dep_Trfase_major"/>
</dbReference>
<evidence type="ECO:0000256" key="3">
    <source>
        <dbReference type="PIRSR" id="PIRSR000390-2"/>
    </source>
</evidence>
<evidence type="ECO:0000256" key="4">
    <source>
        <dbReference type="RuleBase" id="RU004508"/>
    </source>
</evidence>
<evidence type="ECO:0000256" key="2">
    <source>
        <dbReference type="PIRSR" id="PIRSR000390-1"/>
    </source>
</evidence>
<dbReference type="Proteomes" id="UP000659904">
    <property type="component" value="Unassembled WGS sequence"/>
</dbReference>
<dbReference type="EMBL" id="BONH01000025">
    <property type="protein sequence ID" value="GIG00140.1"/>
    <property type="molecule type" value="Genomic_DNA"/>
</dbReference>
<comment type="similarity">
    <text evidence="4">Belongs to the DegT/DnrJ/EryC1 family.</text>
</comment>
<proteinExistence type="inferred from homology"/>
<evidence type="ECO:0000313" key="6">
    <source>
        <dbReference type="Proteomes" id="UP000659904"/>
    </source>
</evidence>
<dbReference type="Gene3D" id="3.90.1150.10">
    <property type="entry name" value="Aspartate Aminotransferase, domain 1"/>
    <property type="match status" value="1"/>
</dbReference>
<dbReference type="InterPro" id="IPR000653">
    <property type="entry name" value="DegT/StrS_aminotransferase"/>
</dbReference>
<dbReference type="PANTHER" id="PTHR30244">
    <property type="entry name" value="TRANSAMINASE"/>
    <property type="match status" value="1"/>
</dbReference>
<evidence type="ECO:0000256" key="1">
    <source>
        <dbReference type="ARBA" id="ARBA00001933"/>
    </source>
</evidence>
<dbReference type="InterPro" id="IPR015422">
    <property type="entry name" value="PyrdxlP-dep_Trfase_small"/>
</dbReference>
<dbReference type="SUPFAM" id="SSF53383">
    <property type="entry name" value="PLP-dependent transferases"/>
    <property type="match status" value="1"/>
</dbReference>